<sequence>MFTLLRPIFKILIGLIILIPFSSRTGFASVADTIKVKGTSIIQDTITAQIATRLINRDFNDIYVQNLRSSFFGQELFQPIKTQLVADVVANFVVYNTPKSRLFVNAFTRVKIRLLNTPGAPVKSPSYMPGIQLFYRLNHDVRNPEFLSGGYTHHSNGVRGPTVLPDGSFNPDSGKFSTNFYTLNYTVGKRTDKKDMIINQYKTIGLEVHSGLFGTGAAAGLDGHYGWIRVNGTYMINLAKAYDDPIRPNNKLFANWQRVQFDFSYIADKYNNYNTFNIKKRLNVSLKYYYHLPFLQDVSIMAGGGYRGQDDYNFSFQNSYGYGMIGLASGLSFLLNR</sequence>
<evidence type="ECO:0000313" key="1">
    <source>
        <dbReference type="EMBL" id="TFF36541.1"/>
    </source>
</evidence>
<accession>A0A4Y8SCZ5</accession>
<dbReference type="EMBL" id="SOZE01000015">
    <property type="protein sequence ID" value="TFF36541.1"/>
    <property type="molecule type" value="Genomic_DNA"/>
</dbReference>
<dbReference type="AlphaFoldDB" id="A0A4Y8SCZ5"/>
<protein>
    <submittedName>
        <fullName evidence="1">Uncharacterized protein</fullName>
    </submittedName>
</protein>
<organism evidence="1 2">
    <name type="scientific">Mucilaginibacter psychrotolerans</name>
    <dbReference type="NCBI Taxonomy" id="1524096"/>
    <lineage>
        <taxon>Bacteria</taxon>
        <taxon>Pseudomonadati</taxon>
        <taxon>Bacteroidota</taxon>
        <taxon>Sphingobacteriia</taxon>
        <taxon>Sphingobacteriales</taxon>
        <taxon>Sphingobacteriaceae</taxon>
        <taxon>Mucilaginibacter</taxon>
    </lineage>
</organism>
<name>A0A4Y8SCZ5_9SPHI</name>
<evidence type="ECO:0000313" key="2">
    <source>
        <dbReference type="Proteomes" id="UP000297540"/>
    </source>
</evidence>
<dbReference type="Proteomes" id="UP000297540">
    <property type="component" value="Unassembled WGS sequence"/>
</dbReference>
<comment type="caution">
    <text evidence="1">The sequence shown here is derived from an EMBL/GenBank/DDBJ whole genome shotgun (WGS) entry which is preliminary data.</text>
</comment>
<proteinExistence type="predicted"/>
<reference evidence="1 2" key="1">
    <citation type="journal article" date="2017" name="Int. J. Syst. Evol. Microbiol.">
        <title>Mucilaginibacterpsychrotolerans sp. nov., isolated from peatlands.</title>
        <authorList>
            <person name="Deng Y."/>
            <person name="Shen L."/>
            <person name="Xu B."/>
            <person name="Liu Y."/>
            <person name="Gu Z."/>
            <person name="Liu H."/>
            <person name="Zhou Y."/>
        </authorList>
    </citation>
    <scope>NUCLEOTIDE SEQUENCE [LARGE SCALE GENOMIC DNA]</scope>
    <source>
        <strain evidence="1 2">NH7-4</strain>
    </source>
</reference>
<keyword evidence="2" id="KW-1185">Reference proteome</keyword>
<dbReference type="OrthoDB" id="977150at2"/>
<gene>
    <name evidence="1" type="ORF">E2R66_15415</name>
</gene>
<dbReference type="RefSeq" id="WP_133234048.1">
    <property type="nucleotide sequence ID" value="NZ_SOZE01000015.1"/>
</dbReference>